<dbReference type="EMBL" id="VEWN01000007">
    <property type="protein sequence ID" value="KAA1055045.1"/>
    <property type="molecule type" value="Genomic_DNA"/>
</dbReference>
<reference evidence="2 4" key="1">
    <citation type="journal article" date="2014" name="Genome Announc.">
        <title>Complete Genome Sequence of the Model Rhizosphere Strain Azospirillum brasilense Az39, Successfully Applied in Agriculture.</title>
        <authorList>
            <person name="Rivera D."/>
            <person name="Revale S."/>
            <person name="Molina R."/>
            <person name="Gualpa J."/>
            <person name="Puente M."/>
            <person name="Maroniche G."/>
            <person name="Paris G."/>
            <person name="Baker D."/>
            <person name="Clavijo B."/>
            <person name="McLay K."/>
            <person name="Spaepen S."/>
            <person name="Perticari A."/>
            <person name="Vazquez M."/>
            <person name="Wisniewski-Dye F."/>
            <person name="Watkins C."/>
            <person name="Martinez-Abarca F."/>
            <person name="Vanderleyden J."/>
            <person name="Cassan F."/>
        </authorList>
    </citation>
    <scope>NUCLEOTIDE SEQUENCE [LARGE SCALE GENOMIC DNA]</scope>
    <source>
        <strain evidence="2 4">Az39</strain>
        <plasmid evidence="2">AbAZ39_p1</plasmid>
    </source>
</reference>
<organism evidence="2 4">
    <name type="scientific">Azospirillum argentinense</name>
    <dbReference type="NCBI Taxonomy" id="2970906"/>
    <lineage>
        <taxon>Bacteria</taxon>
        <taxon>Pseudomonadati</taxon>
        <taxon>Pseudomonadota</taxon>
        <taxon>Alphaproteobacteria</taxon>
        <taxon>Rhodospirillales</taxon>
        <taxon>Azospirillaceae</taxon>
        <taxon>Azospirillum</taxon>
    </lineage>
</organism>
<dbReference type="Proteomes" id="UP000325333">
    <property type="component" value="Unassembled WGS sequence"/>
</dbReference>
<dbReference type="InterPro" id="IPR011051">
    <property type="entry name" value="RmlC_Cupin_sf"/>
</dbReference>
<feature type="domain" description="Cupin type-2" evidence="1">
    <location>
        <begin position="23"/>
        <end position="93"/>
    </location>
</feature>
<geneLocation type="plasmid" evidence="2 4">
    <name>AbAZ39_p1</name>
</geneLocation>
<name>A0A060DMQ5_9PROT</name>
<dbReference type="SUPFAM" id="SSF51182">
    <property type="entry name" value="RmlC-like cupins"/>
    <property type="match status" value="1"/>
</dbReference>
<dbReference type="Gene3D" id="2.60.120.10">
    <property type="entry name" value="Jelly Rolls"/>
    <property type="match status" value="1"/>
</dbReference>
<protein>
    <submittedName>
        <fullName evidence="2">Cupin</fullName>
    </submittedName>
</protein>
<dbReference type="Proteomes" id="UP000027186">
    <property type="component" value="Plasmid AbAZ39_p1"/>
</dbReference>
<gene>
    <name evidence="2" type="ORF">ABAZ39_19075</name>
    <name evidence="3" type="ORF">FH063_005607</name>
</gene>
<dbReference type="InterPro" id="IPR013096">
    <property type="entry name" value="Cupin_2"/>
</dbReference>
<dbReference type="AlphaFoldDB" id="A0A060DMQ5"/>
<keyword evidence="2" id="KW-0614">Plasmid</keyword>
<dbReference type="Pfam" id="PF07883">
    <property type="entry name" value="Cupin_2"/>
    <property type="match status" value="1"/>
</dbReference>
<dbReference type="OrthoDB" id="9800684at2"/>
<dbReference type="KEGG" id="abq:ABAZ39_19075"/>
<dbReference type="CDD" id="cd06982">
    <property type="entry name" value="cupin_BauB-like"/>
    <property type="match status" value="1"/>
</dbReference>
<accession>A0A060DMQ5</accession>
<dbReference type="InterPro" id="IPR014710">
    <property type="entry name" value="RmlC-like_jellyroll"/>
</dbReference>
<sequence length="99" mass="10864">MSTRPQAVSTQHVENERTRVTEWRLVPGAETGAHVHGYDYVIVPVTAGAFTIVDPDGNARQFPLEPGRSYFRKAGVSHNVINDGASDIVFVEVEFLQPG</sequence>
<evidence type="ECO:0000313" key="4">
    <source>
        <dbReference type="Proteomes" id="UP000027186"/>
    </source>
</evidence>
<evidence type="ECO:0000259" key="1">
    <source>
        <dbReference type="Pfam" id="PF07883"/>
    </source>
</evidence>
<dbReference type="EMBL" id="CP007794">
    <property type="protein sequence ID" value="AIB14030.1"/>
    <property type="molecule type" value="Genomic_DNA"/>
</dbReference>
<evidence type="ECO:0000313" key="3">
    <source>
        <dbReference type="EMBL" id="KAA1055045.1"/>
    </source>
</evidence>
<evidence type="ECO:0000313" key="5">
    <source>
        <dbReference type="Proteomes" id="UP000325333"/>
    </source>
</evidence>
<reference evidence="3 5" key="2">
    <citation type="submission" date="2019-07" db="EMBL/GenBank/DDBJ databases">
        <title>Genome sequencing of the stress-tolerant strain Azospirillum brasilense Az19.</title>
        <authorList>
            <person name="Maroniche G.A."/>
            <person name="Garcia J.E."/>
            <person name="Pagnussat L."/>
            <person name="Amenta M."/>
            <person name="Creus C.M."/>
        </authorList>
    </citation>
    <scope>NUCLEOTIDE SEQUENCE [LARGE SCALE GENOMIC DNA]</scope>
    <source>
        <strain evidence="3 5">Az19</strain>
    </source>
</reference>
<accession>A0A5B0KT44</accession>
<proteinExistence type="predicted"/>
<dbReference type="RefSeq" id="WP_040134335.1">
    <property type="nucleotide sequence ID" value="NZ_CP007794.1"/>
</dbReference>
<evidence type="ECO:0000313" key="2">
    <source>
        <dbReference type="EMBL" id="AIB14030.1"/>
    </source>
</evidence>